<name>A0A1E5CWE0_9VIBR</name>
<evidence type="ECO:0000313" key="2">
    <source>
        <dbReference type="Proteomes" id="UP000094165"/>
    </source>
</evidence>
<protein>
    <recommendedName>
        <fullName evidence="3">Outer membrane protein beta-barrel domain-containing protein</fullName>
    </recommendedName>
</protein>
<dbReference type="Proteomes" id="UP000094165">
    <property type="component" value="Unassembled WGS sequence"/>
</dbReference>
<comment type="caution">
    <text evidence="1">The sequence shown here is derived from an EMBL/GenBank/DDBJ whole genome shotgun (WGS) entry which is preliminary data.</text>
</comment>
<reference evidence="1 2" key="1">
    <citation type="journal article" date="2012" name="Science">
        <title>Ecological populations of bacteria act as socially cohesive units of antibiotic production and resistance.</title>
        <authorList>
            <person name="Cordero O.X."/>
            <person name="Wildschutte H."/>
            <person name="Kirkup B."/>
            <person name="Proehl S."/>
            <person name="Ngo L."/>
            <person name="Hussain F."/>
            <person name="Le Roux F."/>
            <person name="Mincer T."/>
            <person name="Polz M.F."/>
        </authorList>
    </citation>
    <scope>NUCLEOTIDE SEQUENCE [LARGE SCALE GENOMIC DNA]</scope>
    <source>
        <strain evidence="1 2">FF-238</strain>
    </source>
</reference>
<organism evidence="1 2">
    <name type="scientific">Vibrio genomosp. F6 str. FF-238</name>
    <dbReference type="NCBI Taxonomy" id="1191298"/>
    <lineage>
        <taxon>Bacteria</taxon>
        <taxon>Pseudomonadati</taxon>
        <taxon>Pseudomonadota</taxon>
        <taxon>Gammaproteobacteria</taxon>
        <taxon>Vibrionales</taxon>
        <taxon>Vibrionaceae</taxon>
        <taxon>Vibrio</taxon>
    </lineage>
</organism>
<gene>
    <name evidence="1" type="ORF">A130_06220</name>
</gene>
<evidence type="ECO:0000313" key="1">
    <source>
        <dbReference type="EMBL" id="OEE74594.1"/>
    </source>
</evidence>
<sequence>MDTNNDKKVFILAMLPLASFADSNVTGNQSHIGFGYKHTHYSAESIAPYTDRKYSNSENKNLGGLYLSVSANLYKSLYFSGYADFNTRFSTSINKWQVGLGLSLLKTPLLTVPFSCGVVNYRTESDYAPNHTDEGAYCSTGINTQVATHWALGIIYQHDFIDIPKNTFTIKNTFQFGSVFGITAGIDFATRKKKETGLSLGLQFSF</sequence>
<evidence type="ECO:0008006" key="3">
    <source>
        <dbReference type="Google" id="ProtNLM"/>
    </source>
</evidence>
<proteinExistence type="predicted"/>
<dbReference type="AlphaFoldDB" id="A0A1E5CWE0"/>
<dbReference type="EMBL" id="AJYW02000187">
    <property type="protein sequence ID" value="OEE74594.1"/>
    <property type="molecule type" value="Genomic_DNA"/>
</dbReference>
<accession>A0A1E5CWE0</accession>
<keyword evidence="2" id="KW-1185">Reference proteome</keyword>
<dbReference type="RefSeq" id="WP_017051758.1">
    <property type="nucleotide sequence ID" value="NZ_AJYW02000187.1"/>
</dbReference>